<feature type="compositionally biased region" description="Acidic residues" evidence="14">
    <location>
        <begin position="1452"/>
        <end position="1479"/>
    </location>
</feature>
<comment type="function">
    <text evidence="13">Control of topological states of DNA by transient breakage and subsequent rejoining of DNA strands. Topoisomerase II makes double-strand breaks.</text>
</comment>
<dbReference type="PRINTS" id="PR00418">
    <property type="entry name" value="TPI2FAMILY"/>
</dbReference>
<keyword evidence="5" id="KW-0479">Metal-binding</keyword>
<evidence type="ECO:0000259" key="15">
    <source>
        <dbReference type="PROSITE" id="PS50880"/>
    </source>
</evidence>
<dbReference type="InterPro" id="IPR001241">
    <property type="entry name" value="Topo_IIA"/>
</dbReference>
<dbReference type="FunFam" id="3.30.565.10:FF:000004">
    <property type="entry name" value="DNA topoisomerase 2"/>
    <property type="match status" value="1"/>
</dbReference>
<evidence type="ECO:0000256" key="1">
    <source>
        <dbReference type="ARBA" id="ARBA00000185"/>
    </source>
</evidence>
<dbReference type="InterPro" id="IPR020568">
    <property type="entry name" value="Ribosomal_Su5_D2-typ_SF"/>
</dbReference>
<evidence type="ECO:0000256" key="9">
    <source>
        <dbReference type="ARBA" id="ARBA00023029"/>
    </source>
</evidence>
<evidence type="ECO:0000313" key="18">
    <source>
        <dbReference type="Proteomes" id="UP000236319"/>
    </source>
</evidence>
<dbReference type="Gene3D" id="3.30.565.10">
    <property type="entry name" value="Histidine kinase-like ATPase, C-terminal domain"/>
    <property type="match status" value="1"/>
</dbReference>
<dbReference type="InterPro" id="IPR013759">
    <property type="entry name" value="Topo_IIA_B_C"/>
</dbReference>
<evidence type="ECO:0000259" key="16">
    <source>
        <dbReference type="PROSITE" id="PS52040"/>
    </source>
</evidence>
<feature type="compositionally biased region" description="Basic and acidic residues" evidence="14">
    <location>
        <begin position="1356"/>
        <end position="1373"/>
    </location>
</feature>
<dbReference type="CDD" id="cd00187">
    <property type="entry name" value="TOP4c"/>
    <property type="match status" value="1"/>
</dbReference>
<dbReference type="PROSITE" id="PS00177">
    <property type="entry name" value="TOPOISOMERASE_II"/>
    <property type="match status" value="1"/>
</dbReference>
<dbReference type="PANTHER" id="PTHR10169">
    <property type="entry name" value="DNA TOPOISOMERASE/GYRASE"/>
    <property type="match status" value="1"/>
</dbReference>
<comment type="subunit">
    <text evidence="13">Homodimer.</text>
</comment>
<dbReference type="Pfam" id="PF16898">
    <property type="entry name" value="TOPRIM_C"/>
    <property type="match status" value="1"/>
</dbReference>
<dbReference type="SUPFAM" id="SSF55874">
    <property type="entry name" value="ATPase domain of HSP90 chaperone/DNA topoisomerase II/histidine kinase"/>
    <property type="match status" value="1"/>
</dbReference>
<dbReference type="InterPro" id="IPR013760">
    <property type="entry name" value="Topo_IIA-like_dom_sf"/>
</dbReference>
<dbReference type="GO" id="GO:0046872">
    <property type="term" value="F:metal ion binding"/>
    <property type="evidence" value="ECO:0007669"/>
    <property type="project" value="UniProtKB-KW"/>
</dbReference>
<keyword evidence="10 12" id="KW-0238">DNA-binding</keyword>
<dbReference type="VEuPathDB" id="PiroplasmaDB:BOVATA_006400"/>
<reference evidence="17 18" key="1">
    <citation type="journal article" date="2017" name="BMC Genomics">
        <title>Whole-genome assembly of Babesia ovata and comparative genomics between closely related pathogens.</title>
        <authorList>
            <person name="Yamagishi J."/>
            <person name="Asada M."/>
            <person name="Hakimi H."/>
            <person name="Tanaka T.Q."/>
            <person name="Sugimoto C."/>
            <person name="Kawazu S."/>
        </authorList>
    </citation>
    <scope>NUCLEOTIDE SEQUENCE [LARGE SCALE GENOMIC DNA]</scope>
    <source>
        <strain evidence="17 18">Miyake</strain>
    </source>
</reference>
<dbReference type="Pfam" id="PF01751">
    <property type="entry name" value="Toprim"/>
    <property type="match status" value="1"/>
</dbReference>
<keyword evidence="9 12" id="KW-0799">Topoisomerase</keyword>
<dbReference type="OrthoDB" id="276498at2759"/>
<evidence type="ECO:0000256" key="4">
    <source>
        <dbReference type="ARBA" id="ARBA00011080"/>
    </source>
</evidence>
<dbReference type="Gene3D" id="1.10.268.10">
    <property type="entry name" value="Topoisomerase, domain 3"/>
    <property type="match status" value="1"/>
</dbReference>
<dbReference type="FunFam" id="3.90.199.10:FF:000002">
    <property type="entry name" value="DNA topoisomerase 2"/>
    <property type="match status" value="1"/>
</dbReference>
<dbReference type="Gene3D" id="3.30.1490.30">
    <property type="match status" value="1"/>
</dbReference>
<dbReference type="PANTHER" id="PTHR10169:SF38">
    <property type="entry name" value="DNA TOPOISOMERASE 2"/>
    <property type="match status" value="1"/>
</dbReference>
<keyword evidence="6 13" id="KW-0547">Nucleotide-binding</keyword>
<dbReference type="GO" id="GO:0000819">
    <property type="term" value="P:sister chromatid segregation"/>
    <property type="evidence" value="ECO:0007669"/>
    <property type="project" value="TreeGrafter"/>
</dbReference>
<name>A0A2H6K823_9APIC</name>
<evidence type="ECO:0000256" key="14">
    <source>
        <dbReference type="SAM" id="MobiDB-lite"/>
    </source>
</evidence>
<dbReference type="PRINTS" id="PR01158">
    <property type="entry name" value="TOPISMRASEII"/>
</dbReference>
<gene>
    <name evidence="17" type="ORF">BOVATA_006400</name>
</gene>
<dbReference type="SMART" id="SM00433">
    <property type="entry name" value="TOP2c"/>
    <property type="match status" value="1"/>
</dbReference>
<dbReference type="InterPro" id="IPR006171">
    <property type="entry name" value="TOPRIM_dom"/>
</dbReference>
<feature type="compositionally biased region" description="Low complexity" evidence="14">
    <location>
        <begin position="1420"/>
        <end position="1451"/>
    </location>
</feature>
<protein>
    <recommendedName>
        <fullName evidence="13">DNA topoisomerase 2</fullName>
        <ecNumber evidence="13">5.6.2.2</ecNumber>
    </recommendedName>
</protein>
<dbReference type="InterPro" id="IPR050634">
    <property type="entry name" value="DNA_Topoisomerase_II"/>
</dbReference>
<dbReference type="InterPro" id="IPR013758">
    <property type="entry name" value="Topo_IIA_A/C_ab"/>
</dbReference>
<sequence>MAPKQKTIEQRYQKKSQLEHILLRPDTYIGNTELQTQQMWIYNEETKRMVYEPVSFIPGLYKIFDEILVNAADVHARQQSDPSLNKMTFIKVNFNKETGAITVANDGEPIPVQIHKEHNIYVPEMIFGELLTSDNYDDSEGRITGGRNGFGAKLTNIFSKTFAVTCGDSRRHKQFAMKWEENMKKIQSPAKVIPYHGKDFVKITFVPDYERFGISAMDDGTLKVLLKRVYDVAGTTGLRVYWNDERLPVSDFRHYVSLYFDDEAPLMKVYDKAHRWEVMVSATDGSGFQQVSFVNNITTLKGGTHVQHVLDPLVAAITNKVKSKNKDGVELKPYQIKNYIFLFVNCQIVNPTFDSQTKETLTTKPTKFGSKYTMNPKAVAQILKSTLLERIVSFAQHRLNIELKKKMKVTKAVNRLTGIPKLEDANRAGTRSARDCTLILTEGDSAKTSCLAGLSVVGRDNYGVFPLKGKLLNVRDASYKQLVQNAEIQNILKIMGLDISKKDQTTPEGLRYGSIMIMTDQDYDGSHIKGLLINLLHYFWPKMIQYRGFIREFVTPLIKATKGDAVVSFFTMQDYVHWVNTTNVSGWRIKYYKGLGTSTDKEFKEYFTNIRQHLIDFVYEDEVDDDSIDMAFNKKRVDDRKAWMQSYEHGTTVDHTIKNLKYSDFINKELIQFSIYDTERSIPSVVDGWKPGQRKVLFGCLKRNLIAECKVAQLTGYVAEHSAYHHGEASLQQTIINMAQDFVGSNNINVLEPCGQFGSRKEGGKDASAARYIFTKLMPITRLIFVEEDDNVLQYQNEEGQTIEPFYYIPTIPMVLVNGSEGIGTGFSSQIPNYNPYDIINNLRLYLTNRDMKPMVPWYRKFTGKIEPNEKGGFDCIGTYQWLGEEGMLEITELPVRKWTHDYKVFLESLEQGVGRKEPLILGFVDNSTHESVHFTVNVNPDAIEEILNEGVEKVFKLRTSIATSNMTLFDGQKKLKRYSNELEIVRDFAAVRLETYEKRRLYMINNLQLTLKRISNQVRFIHMVINEELILFKKQKAVLIAELRGLKFDPHSELVKSSAGSEVNPPILHNEPATPGGQSKRTSTLDAQAADYNYLLNMPLWSLTLEQVQKLNEEHAQKEMQLRQLMVTTVTDMWLDDLERLETAMKATYRQQDTAAPTPSRAALLQLGKRKLKSSNNQKSGATPKVAESPATRTPASSSNRANKRTKTKAAADDSSDYDDDVALVSDTYTDDDEDMAAAPKPAKTSKTTRRQISIATAFSSANQNARDMQNASKPSCATPSATDRPAERPPNPMKTAMPEINAGMESFNPNRQPYVQQAVLDESDNASMTAESDDGFSLSQMDFSQDALAASDIERLMDEARRKKQQREAAKAKSLNTQQAAHSAPKGGAKTSASATSTPKRGAGTPQRATSTTPKGVKAASKPSASPAAPRSRTTTPRSSAKKPQFYESSEGEDYYGEDDDEESGYEQEDEDEEYEETVTRGQSRSSRRGDTAASQDTPGSRYRRNTATAKAGEQKSRPTTSAKITPPAASTVRKASPLDAPSSGDQTGKDLDIDFSLTQEVADNEGPVADAHPSDQYTSALQRAGLARFSVGLADRLRNMPPKPPHN</sequence>
<evidence type="ECO:0000256" key="8">
    <source>
        <dbReference type="ARBA" id="ARBA00022842"/>
    </source>
</evidence>
<feature type="domain" description="Toprim" evidence="15">
    <location>
        <begin position="436"/>
        <end position="551"/>
    </location>
</feature>
<keyword evidence="7 13" id="KW-0067">ATP-binding</keyword>
<dbReference type="FunFam" id="3.40.50.670:FF:000001">
    <property type="entry name" value="DNA topoisomerase 2"/>
    <property type="match status" value="2"/>
</dbReference>
<evidence type="ECO:0000256" key="5">
    <source>
        <dbReference type="ARBA" id="ARBA00022723"/>
    </source>
</evidence>
<evidence type="ECO:0000256" key="7">
    <source>
        <dbReference type="ARBA" id="ARBA00022840"/>
    </source>
</evidence>
<dbReference type="InterPro" id="IPR013506">
    <property type="entry name" value="Topo_IIA_bsu_dom2"/>
</dbReference>
<evidence type="ECO:0000256" key="13">
    <source>
        <dbReference type="RuleBase" id="RU362094"/>
    </source>
</evidence>
<keyword evidence="8" id="KW-0460">Magnesium</keyword>
<dbReference type="Gene3D" id="3.90.199.10">
    <property type="entry name" value="Topoisomerase II, domain 5"/>
    <property type="match status" value="1"/>
</dbReference>
<dbReference type="CDD" id="cd03481">
    <property type="entry name" value="TopoIIA_Trans_ScTopoIIA"/>
    <property type="match status" value="1"/>
</dbReference>
<dbReference type="EC" id="5.6.2.2" evidence="13"/>
<dbReference type="InterPro" id="IPR036890">
    <property type="entry name" value="HATPase_C_sf"/>
</dbReference>
<dbReference type="GO" id="GO:0006265">
    <property type="term" value="P:DNA topological change"/>
    <property type="evidence" value="ECO:0007669"/>
    <property type="project" value="UniProtKB-UniRule"/>
</dbReference>
<dbReference type="RefSeq" id="XP_028865390.1">
    <property type="nucleotide sequence ID" value="XM_029009557.1"/>
</dbReference>
<keyword evidence="18" id="KW-1185">Reference proteome</keyword>
<dbReference type="GO" id="GO:0003677">
    <property type="term" value="F:DNA binding"/>
    <property type="evidence" value="ECO:0007669"/>
    <property type="project" value="UniProtKB-UniRule"/>
</dbReference>
<dbReference type="InterPro" id="IPR002205">
    <property type="entry name" value="Topo_IIA_dom_A"/>
</dbReference>
<comment type="caution">
    <text evidence="17">The sequence shown here is derived from an EMBL/GenBank/DDBJ whole genome shotgun (WGS) entry which is preliminary data.</text>
</comment>
<feature type="region of interest" description="Disordered" evidence="14">
    <location>
        <begin position="1172"/>
        <end position="1343"/>
    </location>
</feature>
<evidence type="ECO:0000256" key="2">
    <source>
        <dbReference type="ARBA" id="ARBA00001913"/>
    </source>
</evidence>
<proteinExistence type="inferred from homology"/>
<dbReference type="EMBL" id="BDSA01000001">
    <property type="protein sequence ID" value="GBE59147.1"/>
    <property type="molecule type" value="Genomic_DNA"/>
</dbReference>
<dbReference type="Gene3D" id="3.40.50.670">
    <property type="match status" value="1"/>
</dbReference>
<dbReference type="SUPFAM" id="SSF54211">
    <property type="entry name" value="Ribosomal protein S5 domain 2-like"/>
    <property type="match status" value="1"/>
</dbReference>
<evidence type="ECO:0000256" key="3">
    <source>
        <dbReference type="ARBA" id="ARBA00001946"/>
    </source>
</evidence>
<accession>A0A2H6K823</accession>
<feature type="compositionally biased region" description="Low complexity" evidence="14">
    <location>
        <begin position="1238"/>
        <end position="1247"/>
    </location>
</feature>
<comment type="cofactor">
    <cofactor evidence="2">
        <name>Ca(2+)</name>
        <dbReference type="ChEBI" id="CHEBI:29108"/>
    </cofactor>
</comment>
<dbReference type="Gene3D" id="3.30.230.10">
    <property type="match status" value="1"/>
</dbReference>
<feature type="region of interest" description="Disordered" evidence="14">
    <location>
        <begin position="1356"/>
        <end position="1556"/>
    </location>
</feature>
<comment type="catalytic activity">
    <reaction evidence="1 12 13">
        <text>ATP-dependent breakage, passage and rejoining of double-stranded DNA.</text>
        <dbReference type="EC" id="5.6.2.2"/>
    </reaction>
</comment>
<comment type="similarity">
    <text evidence="4 13">Belongs to the type II topoisomerase family.</text>
</comment>
<dbReference type="Proteomes" id="UP000236319">
    <property type="component" value="Unassembled WGS sequence"/>
</dbReference>
<evidence type="ECO:0000256" key="6">
    <source>
        <dbReference type="ARBA" id="ARBA00022741"/>
    </source>
</evidence>
<feature type="region of interest" description="Disordered" evidence="14">
    <location>
        <begin position="1059"/>
        <end position="1084"/>
    </location>
</feature>
<dbReference type="InterPro" id="IPR001154">
    <property type="entry name" value="TopoII_euk"/>
</dbReference>
<feature type="domain" description="Topo IIA-type catalytic" evidence="16">
    <location>
        <begin position="682"/>
        <end position="1139"/>
    </location>
</feature>
<feature type="active site" description="O-(5'-phospho-DNA)-tyrosine intermediate" evidence="12">
    <location>
        <position position="772"/>
    </location>
</feature>
<dbReference type="SMART" id="SM00434">
    <property type="entry name" value="TOP4c"/>
    <property type="match status" value="1"/>
</dbReference>
<dbReference type="PROSITE" id="PS52040">
    <property type="entry name" value="TOPO_IIA"/>
    <property type="match status" value="1"/>
</dbReference>
<dbReference type="InterPro" id="IPR014721">
    <property type="entry name" value="Ribsml_uS5_D2-typ_fold_subgr"/>
</dbReference>
<keyword evidence="11 12" id="KW-0413">Isomerase</keyword>
<evidence type="ECO:0000256" key="11">
    <source>
        <dbReference type="ARBA" id="ARBA00023235"/>
    </source>
</evidence>
<dbReference type="CDD" id="cd03365">
    <property type="entry name" value="TOPRIM_TopoIIA"/>
    <property type="match status" value="1"/>
</dbReference>
<dbReference type="GeneID" id="39872917"/>
<dbReference type="InterPro" id="IPR031660">
    <property type="entry name" value="TOPRIM_C"/>
</dbReference>
<dbReference type="Pfam" id="PF00521">
    <property type="entry name" value="DNA_topoisoIV"/>
    <property type="match status" value="1"/>
</dbReference>
<dbReference type="Gene3D" id="3.30.1360.40">
    <property type="match status" value="1"/>
</dbReference>
<dbReference type="GO" id="GO:0003918">
    <property type="term" value="F:DNA topoisomerase type II (double strand cut, ATP-hydrolyzing) activity"/>
    <property type="evidence" value="ECO:0007669"/>
    <property type="project" value="UniProtKB-UniRule"/>
</dbReference>
<evidence type="ECO:0000256" key="10">
    <source>
        <dbReference type="ARBA" id="ARBA00023125"/>
    </source>
</evidence>
<dbReference type="GO" id="GO:0000712">
    <property type="term" value="P:resolution of meiotic recombination intermediates"/>
    <property type="evidence" value="ECO:0007669"/>
    <property type="project" value="TreeGrafter"/>
</dbReference>
<feature type="compositionally biased region" description="Polar residues" evidence="14">
    <location>
        <begin position="1252"/>
        <end position="1283"/>
    </location>
</feature>
<evidence type="ECO:0000256" key="12">
    <source>
        <dbReference type="PROSITE-ProRule" id="PRU01384"/>
    </source>
</evidence>
<dbReference type="FunFam" id="3.30.230.10:FF:000008">
    <property type="entry name" value="DNA topoisomerase 2"/>
    <property type="match status" value="1"/>
</dbReference>
<evidence type="ECO:0000313" key="17">
    <source>
        <dbReference type="EMBL" id="GBE59147.1"/>
    </source>
</evidence>
<dbReference type="InterPro" id="IPR034157">
    <property type="entry name" value="TOPRIM_TopoII"/>
</dbReference>
<dbReference type="FunFam" id="3.30.1360.40:FF:000003">
    <property type="entry name" value="DNA topoisomerase 2"/>
    <property type="match status" value="1"/>
</dbReference>
<dbReference type="InterPro" id="IPR013757">
    <property type="entry name" value="Topo_IIA_A_a_sf"/>
</dbReference>
<dbReference type="GO" id="GO:0005524">
    <property type="term" value="F:ATP binding"/>
    <property type="evidence" value="ECO:0007669"/>
    <property type="project" value="UniProtKB-UniRule"/>
</dbReference>
<dbReference type="SUPFAM" id="SSF56719">
    <property type="entry name" value="Type II DNA topoisomerase"/>
    <property type="match status" value="1"/>
</dbReference>
<dbReference type="PROSITE" id="PS50880">
    <property type="entry name" value="TOPRIM"/>
    <property type="match status" value="1"/>
</dbReference>
<dbReference type="Pfam" id="PF00204">
    <property type="entry name" value="DNA_gyraseB"/>
    <property type="match status" value="1"/>
</dbReference>
<dbReference type="GO" id="GO:0005634">
    <property type="term" value="C:nucleus"/>
    <property type="evidence" value="ECO:0007669"/>
    <property type="project" value="TreeGrafter"/>
</dbReference>
<organism evidence="17 18">
    <name type="scientific">Babesia ovata</name>
    <dbReference type="NCBI Taxonomy" id="189622"/>
    <lineage>
        <taxon>Eukaryota</taxon>
        <taxon>Sar</taxon>
        <taxon>Alveolata</taxon>
        <taxon>Apicomplexa</taxon>
        <taxon>Aconoidasida</taxon>
        <taxon>Piroplasmida</taxon>
        <taxon>Babesiidae</taxon>
        <taxon>Babesia</taxon>
    </lineage>
</organism>
<dbReference type="InterPro" id="IPR018522">
    <property type="entry name" value="TopoIIA_CS"/>
</dbReference>
<comment type="cofactor">
    <cofactor evidence="3">
        <name>Mg(2+)</name>
        <dbReference type="ChEBI" id="CHEBI:18420"/>
    </cofactor>
</comment>